<dbReference type="Gene3D" id="4.10.430.10">
    <property type="entry name" value="Histone-like protein H-NS, C-terminal domain"/>
    <property type="match status" value="1"/>
</dbReference>
<dbReference type="EMBL" id="CATVXE010000008">
    <property type="protein sequence ID" value="CAJ0683211.1"/>
    <property type="molecule type" value="Genomic_DNA"/>
</dbReference>
<reference evidence="2 5" key="1">
    <citation type="submission" date="2023-07" db="EMBL/GenBank/DDBJ databases">
        <authorList>
            <person name="Peeters C."/>
        </authorList>
    </citation>
    <scope>NUCLEOTIDE SEQUENCE</scope>
    <source>
        <strain evidence="3 5">R-77569</strain>
        <strain evidence="2">R-77591</strain>
    </source>
</reference>
<comment type="caution">
    <text evidence="2">The sequence shown here is derived from an EMBL/GenBank/DDBJ whole genome shotgun (WGS) entry which is preliminary data.</text>
</comment>
<dbReference type="SUPFAM" id="SSF81273">
    <property type="entry name" value="H-NS histone-like proteins"/>
    <property type="match status" value="1"/>
</dbReference>
<evidence type="ECO:0000313" key="4">
    <source>
        <dbReference type="Proteomes" id="UP001190002"/>
    </source>
</evidence>
<gene>
    <name evidence="3" type="ORF">R77569_02274</name>
    <name evidence="2" type="ORF">R77591_02220</name>
</gene>
<dbReference type="EMBL" id="CAUDKV010000008">
    <property type="protein sequence ID" value="CAJ0870669.1"/>
    <property type="molecule type" value="Genomic_DNA"/>
</dbReference>
<dbReference type="RefSeq" id="WP_063394406.1">
    <property type="nucleotide sequence ID" value="NZ_CATVWW010000009.1"/>
</dbReference>
<dbReference type="Proteomes" id="UP001190002">
    <property type="component" value="Unassembled WGS sequence"/>
</dbReference>
<proteinExistence type="predicted"/>
<dbReference type="GO" id="GO:0003677">
    <property type="term" value="F:DNA binding"/>
    <property type="evidence" value="ECO:0007669"/>
    <property type="project" value="InterPro"/>
</dbReference>
<dbReference type="Proteomes" id="UP001190452">
    <property type="component" value="Unassembled WGS sequence"/>
</dbReference>
<evidence type="ECO:0000313" key="3">
    <source>
        <dbReference type="EMBL" id="CAJ0870669.1"/>
    </source>
</evidence>
<sequence>MKEGHPPEPGREAAIAWIQEQMQTYDLSVEDLQAHGCFDAPPPPAGPVYMSADGQHWDGTGEMPDWLQRAVNAGQSIEHFRVG</sequence>
<name>A0A160BY78_9RALS</name>
<dbReference type="AlphaFoldDB" id="A0A160BY78"/>
<accession>A0A160BY78</accession>
<organism evidence="2 4">
    <name type="scientific">Ralstonia mannitolilytica</name>
    <dbReference type="NCBI Taxonomy" id="105219"/>
    <lineage>
        <taxon>Bacteria</taxon>
        <taxon>Pseudomonadati</taxon>
        <taxon>Pseudomonadota</taxon>
        <taxon>Betaproteobacteria</taxon>
        <taxon>Burkholderiales</taxon>
        <taxon>Burkholderiaceae</taxon>
        <taxon>Ralstonia</taxon>
    </lineage>
</organism>
<dbReference type="InterPro" id="IPR037150">
    <property type="entry name" value="H-NS_C_dom_sf"/>
</dbReference>
<keyword evidence="5" id="KW-1185">Reference proteome</keyword>
<feature type="region of interest" description="Disordered" evidence="1">
    <location>
        <begin position="39"/>
        <end position="62"/>
    </location>
</feature>
<evidence type="ECO:0000313" key="5">
    <source>
        <dbReference type="Proteomes" id="UP001190452"/>
    </source>
</evidence>
<evidence type="ECO:0000256" key="1">
    <source>
        <dbReference type="SAM" id="MobiDB-lite"/>
    </source>
</evidence>
<dbReference type="OrthoDB" id="8966769at2"/>
<protein>
    <submittedName>
        <fullName evidence="2">Uncharacterized protein</fullName>
    </submittedName>
</protein>
<evidence type="ECO:0000313" key="2">
    <source>
        <dbReference type="EMBL" id="CAJ0683211.1"/>
    </source>
</evidence>